<evidence type="ECO:0000256" key="2">
    <source>
        <dbReference type="SAM" id="Phobius"/>
    </source>
</evidence>
<proteinExistence type="predicted"/>
<evidence type="ECO:0000256" key="1">
    <source>
        <dbReference type="ARBA" id="ARBA00022801"/>
    </source>
</evidence>
<dbReference type="SUPFAM" id="SSF81606">
    <property type="entry name" value="PP2C-like"/>
    <property type="match status" value="1"/>
</dbReference>
<dbReference type="AlphaFoldDB" id="A0A849SMP3"/>
<dbReference type="Pfam" id="PF07228">
    <property type="entry name" value="SpoIIE"/>
    <property type="match status" value="1"/>
</dbReference>
<dbReference type="GO" id="GO:0016791">
    <property type="term" value="F:phosphatase activity"/>
    <property type="evidence" value="ECO:0007669"/>
    <property type="project" value="TreeGrafter"/>
</dbReference>
<keyword evidence="2" id="KW-0472">Membrane</keyword>
<keyword evidence="1" id="KW-0378">Hydrolase</keyword>
<accession>A0A849SMP3</accession>
<name>A0A849SMP3_UNCEI</name>
<protein>
    <submittedName>
        <fullName evidence="4">Serine/threonine-protein phosphatase</fullName>
    </submittedName>
</protein>
<dbReference type="Proteomes" id="UP000580839">
    <property type="component" value="Unassembled WGS sequence"/>
</dbReference>
<comment type="caution">
    <text evidence="4">The sequence shown here is derived from an EMBL/GenBank/DDBJ whole genome shotgun (WGS) entry which is preliminary data.</text>
</comment>
<feature type="domain" description="PPM-type phosphatase" evidence="3">
    <location>
        <begin position="172"/>
        <end position="383"/>
    </location>
</feature>
<dbReference type="InterPro" id="IPR001932">
    <property type="entry name" value="PPM-type_phosphatase-like_dom"/>
</dbReference>
<organism evidence="4 5">
    <name type="scientific">Eiseniibacteriota bacterium</name>
    <dbReference type="NCBI Taxonomy" id="2212470"/>
    <lineage>
        <taxon>Bacteria</taxon>
        <taxon>Candidatus Eiseniibacteriota</taxon>
    </lineage>
</organism>
<evidence type="ECO:0000313" key="4">
    <source>
        <dbReference type="EMBL" id="NOT35063.1"/>
    </source>
</evidence>
<dbReference type="PANTHER" id="PTHR43156">
    <property type="entry name" value="STAGE II SPORULATION PROTEIN E-RELATED"/>
    <property type="match status" value="1"/>
</dbReference>
<feature type="transmembrane region" description="Helical" evidence="2">
    <location>
        <begin position="120"/>
        <end position="141"/>
    </location>
</feature>
<dbReference type="InterPro" id="IPR036457">
    <property type="entry name" value="PPM-type-like_dom_sf"/>
</dbReference>
<feature type="transmembrane region" description="Helical" evidence="2">
    <location>
        <begin position="82"/>
        <end position="100"/>
    </location>
</feature>
<sequence length="385" mass="41476">MPTGRGWPSSNAEQRRFFQSLPESAKLQLTLAVFCTFCVIGVMNDVWAVTTMRPMKLMVVITVGSGLMSAIALQSLMRDRRWTFVAAAFPLLFFLAARMFGETVGPVPPTLAAIKQRLFIDGMTCLTTTVAGYALFIGFITRAGRQQLRLRTEVELAGAIHDALVPAIGARLGHFDVHGRAQPSSEVGGDLFDAFASGDATIACIADVSGHGVHAGTLMAMVRSAVRTRLRGPAPLPEVLRDLNLLLLELEQRERFVTLALLRFDGEGVEVANAGHPPILRLRTGAARCETFESTAPPAGVTADPRFDSQRVTAGRGDLFVLYSDGISEVSDRTGREFGVAGIERIVVANAARSLAEIHDAVLSAARAHGPQTDDQTLLLVRRVT</sequence>
<dbReference type="InterPro" id="IPR052016">
    <property type="entry name" value="Bact_Sigma-Reg"/>
</dbReference>
<evidence type="ECO:0000313" key="5">
    <source>
        <dbReference type="Proteomes" id="UP000580839"/>
    </source>
</evidence>
<keyword evidence="2" id="KW-0812">Transmembrane</keyword>
<dbReference type="EMBL" id="JABFRW010000170">
    <property type="protein sequence ID" value="NOT35063.1"/>
    <property type="molecule type" value="Genomic_DNA"/>
</dbReference>
<keyword evidence="2" id="KW-1133">Transmembrane helix</keyword>
<dbReference type="PANTHER" id="PTHR43156:SF2">
    <property type="entry name" value="STAGE II SPORULATION PROTEIN E"/>
    <property type="match status" value="1"/>
</dbReference>
<gene>
    <name evidence="4" type="ORF">HOP12_13005</name>
</gene>
<dbReference type="SMART" id="SM00331">
    <property type="entry name" value="PP2C_SIG"/>
    <property type="match status" value="1"/>
</dbReference>
<reference evidence="4 5" key="1">
    <citation type="submission" date="2020-04" db="EMBL/GenBank/DDBJ databases">
        <title>Metagenomic profiling of ammonia- and methane-oxidizing microorganisms in a Dutch drinking water treatment plant.</title>
        <authorList>
            <person name="Poghosyan L."/>
            <person name="Leucker S."/>
        </authorList>
    </citation>
    <scope>NUCLEOTIDE SEQUENCE [LARGE SCALE GENOMIC DNA]</scope>
    <source>
        <strain evidence="4">S-RSF-IL-03</strain>
    </source>
</reference>
<evidence type="ECO:0000259" key="3">
    <source>
        <dbReference type="SMART" id="SM00331"/>
    </source>
</evidence>
<feature type="transmembrane region" description="Helical" evidence="2">
    <location>
        <begin position="25"/>
        <end position="43"/>
    </location>
</feature>
<dbReference type="Gene3D" id="3.60.40.10">
    <property type="entry name" value="PPM-type phosphatase domain"/>
    <property type="match status" value="1"/>
</dbReference>